<dbReference type="Proteomes" id="UP001055171">
    <property type="component" value="Chromosome"/>
</dbReference>
<name>A0ABY3UVR0_MYCLN</name>
<keyword evidence="1" id="KW-0812">Transmembrane</keyword>
<evidence type="ECO:0000313" key="3">
    <source>
        <dbReference type="Proteomes" id="UP001055171"/>
    </source>
</evidence>
<proteinExistence type="predicted"/>
<accession>A0ABY3UVR0</accession>
<keyword evidence="1" id="KW-1133">Transmembrane helix</keyword>
<protein>
    <submittedName>
        <fullName evidence="2">Deoxyribodipyrimidine photolyase</fullName>
    </submittedName>
</protein>
<reference evidence="2" key="1">
    <citation type="submission" date="2022-08" db="EMBL/GenBank/DDBJ databases">
        <title>Complete genome sequence of 14 non-tuberculosis mycobacteria type-strains.</title>
        <authorList>
            <person name="Igarashi Y."/>
            <person name="Osugi A."/>
            <person name="Mitarai S."/>
        </authorList>
    </citation>
    <scope>NUCLEOTIDE SEQUENCE</scope>
    <source>
        <strain evidence="2">ATCC 51985</strain>
    </source>
</reference>
<keyword evidence="3" id="KW-1185">Reference proteome</keyword>
<feature type="transmembrane region" description="Helical" evidence="1">
    <location>
        <begin position="40"/>
        <end position="59"/>
    </location>
</feature>
<organism evidence="2 3">
    <name type="scientific">Mycobacterium lentiflavum</name>
    <dbReference type="NCBI Taxonomy" id="141349"/>
    <lineage>
        <taxon>Bacteria</taxon>
        <taxon>Bacillati</taxon>
        <taxon>Actinomycetota</taxon>
        <taxon>Actinomycetes</taxon>
        <taxon>Mycobacteriales</taxon>
        <taxon>Mycobacteriaceae</taxon>
        <taxon>Mycobacterium</taxon>
        <taxon>Mycobacterium simiae complex</taxon>
    </lineage>
</organism>
<gene>
    <name evidence="2" type="ORF">MJO58_06825</name>
</gene>
<evidence type="ECO:0000256" key="1">
    <source>
        <dbReference type="SAM" id="Phobius"/>
    </source>
</evidence>
<keyword evidence="1" id="KW-0472">Membrane</keyword>
<sequence>MRVFRSDFSRGKGLDMLHSVILASSDPLAAGFILRGIKGIFVAIGSVIAAIVCGLIAAMKGRNPLGWGLLGLFFSILTLIVIIVIPSKKS</sequence>
<dbReference type="EMBL" id="CP092423">
    <property type="protein sequence ID" value="ULP43673.1"/>
    <property type="molecule type" value="Genomic_DNA"/>
</dbReference>
<feature type="transmembrane region" description="Helical" evidence="1">
    <location>
        <begin position="65"/>
        <end position="85"/>
    </location>
</feature>
<evidence type="ECO:0000313" key="2">
    <source>
        <dbReference type="EMBL" id="ULP43673.1"/>
    </source>
</evidence>